<evidence type="ECO:0000256" key="3">
    <source>
        <dbReference type="ARBA" id="ARBA00009785"/>
    </source>
</evidence>
<dbReference type="GO" id="GO:0005856">
    <property type="term" value="C:cytoskeleton"/>
    <property type="evidence" value="ECO:0007669"/>
    <property type="project" value="UniProtKB-SubCell"/>
</dbReference>
<evidence type="ECO:0000256" key="7">
    <source>
        <dbReference type="ARBA" id="ARBA00023212"/>
    </source>
</evidence>
<evidence type="ECO:0000313" key="11">
    <source>
        <dbReference type="Proteomes" id="UP000095287"/>
    </source>
</evidence>
<evidence type="ECO:0000256" key="8">
    <source>
        <dbReference type="ARBA" id="ARBA00023273"/>
    </source>
</evidence>
<dbReference type="Pfam" id="PF00568">
    <property type="entry name" value="WH1"/>
    <property type="match status" value="1"/>
</dbReference>
<reference evidence="12" key="1">
    <citation type="submission" date="2016-11" db="UniProtKB">
        <authorList>
            <consortium name="WormBaseParasite"/>
        </authorList>
    </citation>
    <scope>IDENTIFICATION</scope>
</reference>
<feature type="compositionally biased region" description="Pro residues" evidence="9">
    <location>
        <begin position="257"/>
        <end position="298"/>
    </location>
</feature>
<feature type="region of interest" description="Disordered" evidence="9">
    <location>
        <begin position="210"/>
        <end position="440"/>
    </location>
</feature>
<dbReference type="SUPFAM" id="SSF50729">
    <property type="entry name" value="PH domain-like"/>
    <property type="match status" value="1"/>
</dbReference>
<keyword evidence="5" id="KW-0729">SH3-binding</keyword>
<dbReference type="PANTHER" id="PTHR11202:SF22">
    <property type="entry name" value="PROTEIN ENABLED"/>
    <property type="match status" value="1"/>
</dbReference>
<feature type="compositionally biased region" description="Polar residues" evidence="9">
    <location>
        <begin position="233"/>
        <end position="255"/>
    </location>
</feature>
<evidence type="ECO:0000313" key="12">
    <source>
        <dbReference type="WBParaSite" id="L893_g21853.t2"/>
    </source>
</evidence>
<dbReference type="GO" id="GO:0003779">
    <property type="term" value="F:actin binding"/>
    <property type="evidence" value="ECO:0007669"/>
    <property type="project" value="UniProtKB-KW"/>
</dbReference>
<comment type="subcellular location">
    <subcellularLocation>
        <location evidence="2">Cell projection</location>
        <location evidence="2">Lamellipodium</location>
    </subcellularLocation>
    <subcellularLocation>
        <location evidence="1">Cytoplasm</location>
        <location evidence="1">Cytoskeleton</location>
    </subcellularLocation>
</comment>
<dbReference type="PROSITE" id="PS50229">
    <property type="entry name" value="WH1"/>
    <property type="match status" value="1"/>
</dbReference>
<dbReference type="Gene3D" id="1.20.5.1160">
    <property type="entry name" value="Vasodilator-stimulated phosphoprotein"/>
    <property type="match status" value="1"/>
</dbReference>
<organism evidence="11 12">
    <name type="scientific">Steinernema glaseri</name>
    <dbReference type="NCBI Taxonomy" id="37863"/>
    <lineage>
        <taxon>Eukaryota</taxon>
        <taxon>Metazoa</taxon>
        <taxon>Ecdysozoa</taxon>
        <taxon>Nematoda</taxon>
        <taxon>Chromadorea</taxon>
        <taxon>Rhabditida</taxon>
        <taxon>Tylenchina</taxon>
        <taxon>Panagrolaimomorpha</taxon>
        <taxon>Strongyloidoidea</taxon>
        <taxon>Steinernematidae</taxon>
        <taxon>Steinernema</taxon>
    </lineage>
</organism>
<dbReference type="InterPro" id="IPR000697">
    <property type="entry name" value="WH1/EVH1_dom"/>
</dbReference>
<dbReference type="GO" id="GO:0030027">
    <property type="term" value="C:lamellipodium"/>
    <property type="evidence" value="ECO:0007669"/>
    <property type="project" value="UniProtKB-SubCell"/>
</dbReference>
<feature type="compositionally biased region" description="Polar residues" evidence="9">
    <location>
        <begin position="210"/>
        <end position="220"/>
    </location>
</feature>
<keyword evidence="4" id="KW-0963">Cytoplasm</keyword>
<evidence type="ECO:0000256" key="9">
    <source>
        <dbReference type="SAM" id="MobiDB-lite"/>
    </source>
</evidence>
<dbReference type="InterPro" id="IPR038023">
    <property type="entry name" value="VASP_sf"/>
</dbReference>
<keyword evidence="11" id="KW-1185">Reference proteome</keyword>
<evidence type="ECO:0000256" key="1">
    <source>
        <dbReference type="ARBA" id="ARBA00004245"/>
    </source>
</evidence>
<feature type="compositionally biased region" description="Low complexity" evidence="9">
    <location>
        <begin position="221"/>
        <end position="232"/>
    </location>
</feature>
<evidence type="ECO:0000256" key="6">
    <source>
        <dbReference type="ARBA" id="ARBA00023203"/>
    </source>
</evidence>
<dbReference type="PANTHER" id="PTHR11202">
    <property type="entry name" value="SPROUTY-RELATED, EVH1 DOMAIN-CONTAINING PROTEIN FAMILY MEMBER"/>
    <property type="match status" value="1"/>
</dbReference>
<feature type="domain" description="WH1" evidence="10">
    <location>
        <begin position="1"/>
        <end position="115"/>
    </location>
</feature>
<comment type="similarity">
    <text evidence="3">Belongs to the Ena/VASP family.</text>
</comment>
<accession>A0A1I7Z1F9</accession>
<dbReference type="GO" id="GO:0005737">
    <property type="term" value="C:cytoplasm"/>
    <property type="evidence" value="ECO:0007669"/>
    <property type="project" value="UniProtKB-ARBA"/>
</dbReference>
<dbReference type="Pfam" id="PF08776">
    <property type="entry name" value="VASP_tetra"/>
    <property type="match status" value="1"/>
</dbReference>
<keyword evidence="8" id="KW-0966">Cell projection</keyword>
<proteinExistence type="inferred from homology"/>
<dbReference type="AlphaFoldDB" id="A0A1I7Z1F9"/>
<name>A0A1I7Z1F9_9BILA</name>
<evidence type="ECO:0000256" key="5">
    <source>
        <dbReference type="ARBA" id="ARBA00023036"/>
    </source>
</evidence>
<feature type="compositionally biased region" description="Low complexity" evidence="9">
    <location>
        <begin position="384"/>
        <end position="394"/>
    </location>
</feature>
<protein>
    <submittedName>
        <fullName evidence="12">WH1 domain-containing protein</fullName>
    </submittedName>
</protein>
<feature type="compositionally biased region" description="Low complexity" evidence="9">
    <location>
        <begin position="365"/>
        <end position="377"/>
    </location>
</feature>
<keyword evidence="7" id="KW-0206">Cytoskeleton</keyword>
<dbReference type="Gene3D" id="2.30.29.30">
    <property type="entry name" value="Pleckstrin-homology domain (PH domain)/Phosphotyrosine-binding domain (PTB)"/>
    <property type="match status" value="1"/>
</dbReference>
<dbReference type="InterPro" id="IPR011993">
    <property type="entry name" value="PH-like_dom_sf"/>
</dbReference>
<evidence type="ECO:0000259" key="10">
    <source>
        <dbReference type="PROSITE" id="PS50229"/>
    </source>
</evidence>
<dbReference type="WBParaSite" id="L893_g21853.t2">
    <property type="protein sequence ID" value="L893_g21853.t2"/>
    <property type="gene ID" value="L893_g21853"/>
</dbReference>
<dbReference type="GO" id="GO:0017124">
    <property type="term" value="F:SH3 domain binding"/>
    <property type="evidence" value="ECO:0007669"/>
    <property type="project" value="UniProtKB-KW"/>
</dbReference>
<dbReference type="SMART" id="SM00461">
    <property type="entry name" value="WH1"/>
    <property type="match status" value="1"/>
</dbReference>
<evidence type="ECO:0000256" key="2">
    <source>
        <dbReference type="ARBA" id="ARBA00004510"/>
    </source>
</evidence>
<sequence length="481" mass="50674">MSEQVVASAMAEVMIYDEGVRNWVPVGVAMGISNLSQVDLMHNTRMNSFRIVATRIHDRSPVLNCNLYHRLKYVCPRSTFHQWRDEQRKVHGLSFSDHDQATNFASVVTEALGMISQMHNGHNGDHYSSYNDSASNGVYQEPVVNHLHHNANSAPVFRDADQDSICSNGQHLPNYRKSSHSIHSASGNAASLAAATPGGSISSSSLMNTLTSAQRRASQGSTTSSSNSSTTNVPQNGNAVYATSNGVGNHASSPCRTAPPPAPPLPPVSNGAPPPPAPPGPPPALSSNAPPAPPPPPANFLKAASKPQTLAEQLKQKAALRKVSASGNSEPGSKNEESKSAPKPMGGGGFLNELSAKLTLRKTAADGSASTSSSEAVSLERKTSAAADSSSISSNGVVKPWMKSNGSAPLDSPKSHRNFVRAPSGSSLSSQEEPPRTAVAGSAAVVDMQQLKQEIMAEVRSEIRASEQRIIDAILAELRKH</sequence>
<dbReference type="InterPro" id="IPR014885">
    <property type="entry name" value="VASP_tetra"/>
</dbReference>
<dbReference type="SUPFAM" id="SSF118370">
    <property type="entry name" value="Vasodilator-stimulated phosphoprotein, VASP, tetramerisation domain"/>
    <property type="match status" value="1"/>
</dbReference>
<dbReference type="Proteomes" id="UP000095287">
    <property type="component" value="Unplaced"/>
</dbReference>
<evidence type="ECO:0000256" key="4">
    <source>
        <dbReference type="ARBA" id="ARBA00022490"/>
    </source>
</evidence>
<keyword evidence="6" id="KW-0009">Actin-binding</keyword>